<dbReference type="EMBL" id="MH427340">
    <property type="protein sequence ID" value="QAR17767.1"/>
    <property type="molecule type" value="mRNA"/>
</dbReference>
<evidence type="ECO:0000256" key="11">
    <source>
        <dbReference type="ARBA" id="ARBA00023002"/>
    </source>
</evidence>
<keyword evidence="5 18" id="KW-0812">Transmembrane</keyword>
<evidence type="ECO:0000256" key="14">
    <source>
        <dbReference type="ARBA" id="ARBA00023136"/>
    </source>
</evidence>
<dbReference type="InterPro" id="IPR038659">
    <property type="entry name" value="AOX_sf"/>
</dbReference>
<evidence type="ECO:0000256" key="12">
    <source>
        <dbReference type="ARBA" id="ARBA00023004"/>
    </source>
</evidence>
<dbReference type="PANTHER" id="PTHR31803:SF3">
    <property type="entry name" value="ALTERNATIVE OXIDASE"/>
    <property type="match status" value="1"/>
</dbReference>
<evidence type="ECO:0000256" key="13">
    <source>
        <dbReference type="ARBA" id="ARBA00023128"/>
    </source>
</evidence>
<evidence type="ECO:0000313" key="19">
    <source>
        <dbReference type="EMBL" id="QAR17767.1"/>
    </source>
</evidence>
<dbReference type="Pfam" id="PF01786">
    <property type="entry name" value="AOX"/>
    <property type="match status" value="1"/>
</dbReference>
<evidence type="ECO:0000256" key="16">
    <source>
        <dbReference type="PIRSR" id="PIRSR005229-1"/>
    </source>
</evidence>
<feature type="binding site" evidence="16">
    <location>
        <position position="279"/>
    </location>
    <ligand>
        <name>Fe cation</name>
        <dbReference type="ChEBI" id="CHEBI:24875"/>
        <label>2</label>
    </ligand>
</feature>
<evidence type="ECO:0000256" key="15">
    <source>
        <dbReference type="ARBA" id="ARBA00025285"/>
    </source>
</evidence>
<feature type="transmembrane region" description="Helical" evidence="18">
    <location>
        <begin position="188"/>
        <end position="211"/>
    </location>
</feature>
<dbReference type="EMBL" id="MN193569">
    <property type="protein sequence ID" value="QID05096.1"/>
    <property type="molecule type" value="Genomic_DNA"/>
</dbReference>
<comment type="function">
    <text evidence="15">Catalyzes cyanide-resistant oxygen consumption. May increase respiration when the cytochrome respiratory pathway is restricted, or in response to low temperatures.</text>
</comment>
<keyword evidence="6 16" id="KW-0479">Metal-binding</keyword>
<evidence type="ECO:0000256" key="4">
    <source>
        <dbReference type="ARBA" id="ARBA00022660"/>
    </source>
</evidence>
<name>A0A410JA50_9CILI</name>
<evidence type="ECO:0000256" key="8">
    <source>
        <dbReference type="ARBA" id="ARBA00022946"/>
    </source>
</evidence>
<keyword evidence="3" id="KW-0813">Transport</keyword>
<dbReference type="PIRSF" id="PIRSF005229">
    <property type="entry name" value="AOX"/>
    <property type="match status" value="1"/>
</dbReference>
<comment type="cofactor">
    <cofactor evidence="16">
        <name>Fe cation</name>
        <dbReference type="ChEBI" id="CHEBI:24875"/>
    </cofactor>
    <text evidence="16">Binds 2 iron ions per subunit.</text>
</comment>
<dbReference type="GO" id="GO:0010230">
    <property type="term" value="P:alternative respiration"/>
    <property type="evidence" value="ECO:0007669"/>
    <property type="project" value="TreeGrafter"/>
</dbReference>
<feature type="binding site" evidence="16">
    <location>
        <position position="175"/>
    </location>
    <ligand>
        <name>Fe cation</name>
        <dbReference type="ChEBI" id="CHEBI:24875"/>
        <label>1</label>
    </ligand>
</feature>
<evidence type="ECO:0000256" key="10">
    <source>
        <dbReference type="ARBA" id="ARBA00022989"/>
    </source>
</evidence>
<dbReference type="PANTHER" id="PTHR31803">
    <property type="entry name" value="ALTERNATIVE OXIDASE"/>
    <property type="match status" value="1"/>
</dbReference>
<keyword evidence="9" id="KW-0249">Electron transport</keyword>
<feature type="binding site" evidence="16">
    <location>
        <position position="133"/>
    </location>
    <ligand>
        <name>Fe cation</name>
        <dbReference type="ChEBI" id="CHEBI:24875"/>
        <label>1</label>
    </ligand>
</feature>
<keyword evidence="13" id="KW-0496">Mitochondrion</keyword>
<keyword evidence="4" id="KW-0679">Respiratory chain</keyword>
<evidence type="ECO:0000256" key="18">
    <source>
        <dbReference type="SAM" id="Phobius"/>
    </source>
</evidence>
<dbReference type="GO" id="GO:0005743">
    <property type="term" value="C:mitochondrial inner membrane"/>
    <property type="evidence" value="ECO:0007669"/>
    <property type="project" value="UniProtKB-SubCell"/>
</dbReference>
<evidence type="ECO:0000256" key="17">
    <source>
        <dbReference type="SAM" id="MobiDB-lite"/>
    </source>
</evidence>
<keyword evidence="10 18" id="KW-1133">Transmembrane helix</keyword>
<accession>A0A410JA50</accession>
<evidence type="ECO:0000256" key="6">
    <source>
        <dbReference type="ARBA" id="ARBA00022723"/>
    </source>
</evidence>
<evidence type="ECO:0000256" key="2">
    <source>
        <dbReference type="ARBA" id="ARBA00008388"/>
    </source>
</evidence>
<proteinExistence type="evidence at transcript level"/>
<evidence type="ECO:0000256" key="9">
    <source>
        <dbReference type="ARBA" id="ARBA00022982"/>
    </source>
</evidence>
<comment type="subcellular location">
    <subcellularLocation>
        <location evidence="1">Mitochondrion inner membrane</location>
    </subcellularLocation>
</comment>
<dbReference type="Gene3D" id="1.20.1260.140">
    <property type="entry name" value="Alternative oxidase"/>
    <property type="match status" value="1"/>
</dbReference>
<evidence type="ECO:0000256" key="1">
    <source>
        <dbReference type="ARBA" id="ARBA00004273"/>
    </source>
</evidence>
<dbReference type="GO" id="GO:0046872">
    <property type="term" value="F:metal ion binding"/>
    <property type="evidence" value="ECO:0007669"/>
    <property type="project" value="UniProtKB-KW"/>
</dbReference>
<dbReference type="FunFam" id="1.20.1260.140:FF:000002">
    <property type="entry name" value="Alternative oxidase"/>
    <property type="match status" value="1"/>
</dbReference>
<evidence type="ECO:0000256" key="5">
    <source>
        <dbReference type="ARBA" id="ARBA00022692"/>
    </source>
</evidence>
<feature type="binding site" evidence="16">
    <location>
        <position position="282"/>
    </location>
    <ligand>
        <name>Fe cation</name>
        <dbReference type="ChEBI" id="CHEBI:24875"/>
        <label>2</label>
    </ligand>
</feature>
<feature type="binding site" evidence="16">
    <location>
        <position position="279"/>
    </location>
    <ligand>
        <name>Fe cation</name>
        <dbReference type="ChEBI" id="CHEBI:24875"/>
        <label>1</label>
    </ligand>
</feature>
<keyword evidence="12 16" id="KW-0408">Iron</keyword>
<dbReference type="CDD" id="cd01053">
    <property type="entry name" value="AOX"/>
    <property type="match status" value="1"/>
</dbReference>
<evidence type="ECO:0000256" key="7">
    <source>
        <dbReference type="ARBA" id="ARBA00022792"/>
    </source>
</evidence>
<feature type="compositionally biased region" description="Polar residues" evidence="17">
    <location>
        <begin position="293"/>
        <end position="305"/>
    </location>
</feature>
<keyword evidence="8" id="KW-0809">Transit peptide</keyword>
<dbReference type="InterPro" id="IPR002680">
    <property type="entry name" value="AOX"/>
</dbReference>
<feature type="binding site" evidence="16">
    <location>
        <position position="172"/>
    </location>
    <ligand>
        <name>Fe cation</name>
        <dbReference type="ChEBI" id="CHEBI:24875"/>
        <label>2</label>
    </ligand>
</feature>
<evidence type="ECO:0000256" key="3">
    <source>
        <dbReference type="ARBA" id="ARBA00022448"/>
    </source>
</evidence>
<keyword evidence="7" id="KW-0999">Mitochondrion inner membrane</keyword>
<dbReference type="AlphaFoldDB" id="A0A410JA50"/>
<reference evidence="19" key="1">
    <citation type="journal article" date="2020" name="Sci. Rep.">
        <title>Molecular characterization and gene expression modulation of the alternative oxidase in a scuticociliate parasite by hypoxia and mitochondrial respiration inhibitors.</title>
        <authorList>
            <person name="Folgueira I."/>
            <person name="Lamas J."/>
            <person name="Sueiro R.A."/>
            <person name="Leiro J.M."/>
        </authorList>
    </citation>
    <scope>NUCLEOTIDE SEQUENCE</scope>
    <source>
        <strain evidence="20">I1</strain>
    </source>
</reference>
<organism evidence="19">
    <name type="scientific">Philasterides dicentrarchi</name>
    <dbReference type="NCBI Taxonomy" id="282688"/>
    <lineage>
        <taxon>Eukaryota</taxon>
        <taxon>Sar</taxon>
        <taxon>Alveolata</taxon>
        <taxon>Ciliophora</taxon>
        <taxon>Intramacronucleata</taxon>
        <taxon>Oligohymenophorea</taxon>
        <taxon>Scuticociliatia</taxon>
        <taxon>Philasterida</taxon>
        <taxon>Philasteridae</taxon>
        <taxon>Philasterides</taxon>
    </lineage>
</organism>
<sequence length="305" mass="35639">MQSFARKFCTSSALVHHSNNALFKQSINYTPLYQMSVKQHFKVTKKAMAQQEKQTIDSKKLYSFPHPIWSQEEVKNCPITSKQRITIGDSFAYYFIQSLRVGFDVMSGYKKIFPWQSSQVSERKWINRMIFLETVAGVPGFVAGMVRHLRSLRNMERDQGWIHTLIEEAENERVHLLTFLQVRQPSNIFRMGVIFAQVWYVALFSSLYIAFPRVTHRVVGYLEEEAVKTYTHCLSEIEKENSPLSHWKTKAAPEIAKGYWNLGENATMKDVVYAVRKDEEHHKDVNHDFADDYTQQQPNPYSPEQ</sequence>
<feature type="binding site" evidence="16">
    <location>
        <position position="172"/>
    </location>
    <ligand>
        <name>Fe cation</name>
        <dbReference type="ChEBI" id="CHEBI:24875"/>
        <label>1</label>
    </ligand>
</feature>
<feature type="binding site" evidence="16">
    <location>
        <position position="223"/>
    </location>
    <ligand>
        <name>Fe cation</name>
        <dbReference type="ChEBI" id="CHEBI:24875"/>
        <label>2</label>
    </ligand>
</feature>
<comment type="similarity">
    <text evidence="2">Belongs to the alternative oxidase family.</text>
</comment>
<protein>
    <submittedName>
        <fullName evidence="19">Alternative oxidase</fullName>
    </submittedName>
</protein>
<dbReference type="SMR" id="A0A410JA50"/>
<keyword evidence="11" id="KW-0560">Oxidoreductase</keyword>
<dbReference type="GO" id="GO:0009916">
    <property type="term" value="F:alternative oxidase activity"/>
    <property type="evidence" value="ECO:0007669"/>
    <property type="project" value="InterPro"/>
</dbReference>
<keyword evidence="14 18" id="KW-0472">Membrane</keyword>
<feature type="region of interest" description="Disordered" evidence="17">
    <location>
        <begin position="286"/>
        <end position="305"/>
    </location>
</feature>
<evidence type="ECO:0000313" key="20">
    <source>
        <dbReference type="EMBL" id="QID05096.1"/>
    </source>
</evidence>